<keyword evidence="8" id="KW-1185">Reference proteome</keyword>
<reference evidence="7" key="2">
    <citation type="submission" date="2025-08" db="UniProtKB">
        <authorList>
            <consortium name="Ensembl"/>
        </authorList>
    </citation>
    <scope>IDENTIFICATION</scope>
</reference>
<dbReference type="InterPro" id="IPR050446">
    <property type="entry name" value="FAD-oxidoreductase/Apoptosis"/>
</dbReference>
<dbReference type="SUPFAM" id="SSF51905">
    <property type="entry name" value="FAD/NAD(P)-binding domain"/>
    <property type="match status" value="1"/>
</dbReference>
<dbReference type="SUPFAM" id="SSF55424">
    <property type="entry name" value="FAD/NAD-linked reductases, dimerisation (C-terminal) domain"/>
    <property type="match status" value="1"/>
</dbReference>
<dbReference type="InterPro" id="IPR016156">
    <property type="entry name" value="FAD/NAD-linked_Rdtase_dimer_sf"/>
</dbReference>
<dbReference type="Gene3D" id="3.30.390.30">
    <property type="match status" value="1"/>
</dbReference>
<keyword evidence="2" id="KW-0285">Flavoprotein</keyword>
<protein>
    <recommendedName>
        <fullName evidence="9">FAD/NAD(P)-binding domain-containing protein</fullName>
    </recommendedName>
</protein>
<evidence type="ECO:0008006" key="9">
    <source>
        <dbReference type="Google" id="ProtNLM"/>
    </source>
</evidence>
<evidence type="ECO:0000256" key="4">
    <source>
        <dbReference type="ARBA" id="ARBA00023002"/>
    </source>
</evidence>
<keyword evidence="4" id="KW-0560">Oxidoreductase</keyword>
<evidence type="ECO:0000259" key="6">
    <source>
        <dbReference type="Pfam" id="PF14759"/>
    </source>
</evidence>
<dbReference type="PANTHER" id="PTHR43557:SF8">
    <property type="entry name" value="APOPTOSIS-INDUCING FACTOR 3"/>
    <property type="match status" value="1"/>
</dbReference>
<comment type="similarity">
    <text evidence="1">Belongs to the FAD-dependent oxidoreductase family.</text>
</comment>
<feature type="domain" description="Reductase C-terminal" evidence="6">
    <location>
        <begin position="165"/>
        <end position="238"/>
    </location>
</feature>
<dbReference type="Pfam" id="PF07992">
    <property type="entry name" value="Pyr_redox_2"/>
    <property type="match status" value="1"/>
</dbReference>
<dbReference type="InterPro" id="IPR036188">
    <property type="entry name" value="FAD/NAD-bd_sf"/>
</dbReference>
<evidence type="ECO:0000259" key="5">
    <source>
        <dbReference type="Pfam" id="PF07992"/>
    </source>
</evidence>
<dbReference type="InterPro" id="IPR023753">
    <property type="entry name" value="FAD/NAD-binding_dom"/>
</dbReference>
<dbReference type="Proteomes" id="UP000291000">
    <property type="component" value="Unassembled WGS sequence"/>
</dbReference>
<accession>A0A452DKC4</accession>
<dbReference type="Ensembl" id="ENSCHIT00000000283.1">
    <property type="protein sequence ID" value="ENSCHIP00000000259.1"/>
    <property type="gene ID" value="ENSCHIG00000000187.1"/>
</dbReference>
<evidence type="ECO:0000313" key="7">
    <source>
        <dbReference type="Ensembl" id="ENSCHIP00000000259.1"/>
    </source>
</evidence>
<organism evidence="7 8">
    <name type="scientific">Capra hircus</name>
    <name type="common">Goat</name>
    <dbReference type="NCBI Taxonomy" id="9925"/>
    <lineage>
        <taxon>Eukaryota</taxon>
        <taxon>Metazoa</taxon>
        <taxon>Chordata</taxon>
        <taxon>Craniata</taxon>
        <taxon>Vertebrata</taxon>
        <taxon>Euteleostomi</taxon>
        <taxon>Mammalia</taxon>
        <taxon>Eutheria</taxon>
        <taxon>Laurasiatheria</taxon>
        <taxon>Artiodactyla</taxon>
        <taxon>Ruminantia</taxon>
        <taxon>Pecora</taxon>
        <taxon>Bovidae</taxon>
        <taxon>Caprinae</taxon>
        <taxon>Capra</taxon>
    </lineage>
</organism>
<keyword evidence="3" id="KW-0274">FAD</keyword>
<name>A0A452DKC4_CAPHI</name>
<dbReference type="OMA" id="CDPMVAL"/>
<reference evidence="7" key="3">
    <citation type="submission" date="2025-09" db="UniProtKB">
        <authorList>
            <consortium name="Ensembl"/>
        </authorList>
    </citation>
    <scope>IDENTIFICATION</scope>
</reference>
<reference evidence="8" key="1">
    <citation type="submission" date="2016-04" db="EMBL/GenBank/DDBJ databases">
        <title>Polished mammalian reference genomes with single-molecule sequencing and chromosome conformation capture applied to the Capra hircus genome.</title>
        <authorList>
            <person name="Bickhart D.M."/>
            <person name="Koren S."/>
            <person name="Rosen B."/>
            <person name="Hastie A."/>
            <person name="Liachko I."/>
            <person name="Sullivan S.T."/>
            <person name="Burton J."/>
            <person name="Sayre B.L."/>
            <person name="Huson H.J."/>
            <person name="Lee J."/>
            <person name="Lam E."/>
            <person name="Kelley C.M."/>
            <person name="Hutchison J.L."/>
            <person name="Zhou Y."/>
            <person name="Sun J."/>
            <person name="Crisa A."/>
            <person name="Schwartz J.C."/>
            <person name="Hammond J.A."/>
            <person name="Schroeder S.G."/>
            <person name="Liu G.E."/>
            <person name="Dunham M."/>
            <person name="Shendure J."/>
            <person name="Sonstegard T.S."/>
            <person name="Phillippy A.M."/>
            <person name="Van Tassell C.P."/>
            <person name="Smith T.P."/>
        </authorList>
    </citation>
    <scope>NUCLEOTIDE SEQUENCE [LARGE SCALE GENOMIC DNA]</scope>
</reference>
<dbReference type="GeneTree" id="ENSGT00940000160448"/>
<evidence type="ECO:0000313" key="8">
    <source>
        <dbReference type="Proteomes" id="UP000291000"/>
    </source>
</evidence>
<evidence type="ECO:0000256" key="3">
    <source>
        <dbReference type="ARBA" id="ARBA00022827"/>
    </source>
</evidence>
<dbReference type="InterPro" id="IPR028202">
    <property type="entry name" value="Reductase_C"/>
</dbReference>
<dbReference type="GO" id="GO:0097194">
    <property type="term" value="P:execution phase of apoptosis"/>
    <property type="evidence" value="ECO:0007669"/>
    <property type="project" value="TreeGrafter"/>
</dbReference>
<dbReference type="FunFam" id="3.30.390.30:FF:000011">
    <property type="entry name" value="Apoptosis-inducing factor, mitochondrion-associated, 3"/>
    <property type="match status" value="1"/>
</dbReference>
<dbReference type="GO" id="GO:0016651">
    <property type="term" value="F:oxidoreductase activity, acting on NAD(P)H"/>
    <property type="evidence" value="ECO:0007669"/>
    <property type="project" value="TreeGrafter"/>
</dbReference>
<dbReference type="STRING" id="9925.ENSCHIP00000000259"/>
<dbReference type="Bgee" id="ENSCHIG00000000187">
    <property type="expression patterns" value="Expressed in prefrontal cortex and 17 other cell types or tissues"/>
</dbReference>
<dbReference type="PANTHER" id="PTHR43557">
    <property type="entry name" value="APOPTOSIS-INDUCING FACTOR 1"/>
    <property type="match status" value="1"/>
</dbReference>
<dbReference type="AlphaFoldDB" id="A0A452DKC4"/>
<feature type="domain" description="FAD/NAD(P)-binding" evidence="5">
    <location>
        <begin position="1"/>
        <end position="146"/>
    </location>
</feature>
<dbReference type="Gene3D" id="3.50.50.60">
    <property type="entry name" value="FAD/NAD(P)-binding domain"/>
    <property type="match status" value="2"/>
</dbReference>
<dbReference type="GO" id="GO:0005739">
    <property type="term" value="C:mitochondrion"/>
    <property type="evidence" value="ECO:0007669"/>
    <property type="project" value="TreeGrafter"/>
</dbReference>
<dbReference type="Pfam" id="PF14759">
    <property type="entry name" value="Reductase_C"/>
    <property type="match status" value="1"/>
</dbReference>
<evidence type="ECO:0000256" key="1">
    <source>
        <dbReference type="ARBA" id="ARBA00006442"/>
    </source>
</evidence>
<evidence type="ECO:0000256" key="2">
    <source>
        <dbReference type="ARBA" id="ARBA00022630"/>
    </source>
</evidence>
<proteinExistence type="inferred from homology"/>
<sequence length="251" mass="27631">MEVAAYLTEKAHSVSVVEVEETPFRRFLGERVGRALMKMFENNRVKFYMQTEVSELRAQEGKVGPPPLPSIPALLGPVLPGAVPATGFLRQSGISLDSRGFIPVNKMMQTSIPGVFAAGDAVTFPLAWRNNRRVNIPHWQMAHAQGRVAAQNMLAQEAEISTVPYLWTAMFGKSLRYAGYGDGFDDVIIQGDLDELKFVAFYTKGDEVISVASMNYDPIVSKVAEVLASGRTIRKREVETGDMSWLTGKGS</sequence>